<accession>A0ABP1G747</accession>
<keyword evidence="3 9" id="KW-0812">Transmembrane</keyword>
<dbReference type="Proteomes" id="UP001497392">
    <property type="component" value="Unassembled WGS sequence"/>
</dbReference>
<feature type="transmembrane region" description="Helical" evidence="9">
    <location>
        <begin position="183"/>
        <end position="201"/>
    </location>
</feature>
<comment type="similarity">
    <text evidence="2">Belongs to the Tim17/Tim22/Tim23 family.</text>
</comment>
<evidence type="ECO:0000256" key="6">
    <source>
        <dbReference type="ARBA" id="ARBA00040778"/>
    </source>
</evidence>
<gene>
    <name evidence="10" type="primary">g11115</name>
    <name evidence="10" type="ORF">VP750_LOCUS9956</name>
</gene>
<comment type="subcellular location">
    <subcellularLocation>
        <location evidence="1">Membrane</location>
        <topology evidence="1">Multi-pass membrane protein</topology>
    </subcellularLocation>
</comment>
<evidence type="ECO:0000256" key="8">
    <source>
        <dbReference type="SAM" id="MobiDB-lite"/>
    </source>
</evidence>
<keyword evidence="4 9" id="KW-1133">Transmembrane helix</keyword>
<evidence type="ECO:0000256" key="5">
    <source>
        <dbReference type="ARBA" id="ARBA00023136"/>
    </source>
</evidence>
<evidence type="ECO:0000256" key="9">
    <source>
        <dbReference type="SAM" id="Phobius"/>
    </source>
</evidence>
<evidence type="ECO:0000313" key="10">
    <source>
        <dbReference type="EMBL" id="CAL5228050.1"/>
    </source>
</evidence>
<sequence length="264" mass="28359">MNDSESAVYNSSAASTADRESGTIDHGHAANLTSWQRISRTLAFATTRIEPGEPIPEVPPELKEWTDNTLLGVFAGVSYGGVRHYLHTRREGRYRPPDMGLSKAQVARLIAEENTRRLIRLGNGMIMGGLRFGGLTGLFYGVQMISSIARNRRDMQDTIWAALVAGAVMGASVPGSATLRGRSAVLGSALGGLIAVPVSLLQQEVAKLDPSAGKQIGYTGLAGGQVPSEKEYRPERYSLREQDAAAAVIATMEDSLRHSPRQDP</sequence>
<dbReference type="PANTHER" id="PTHR13002:SF1">
    <property type="entry name" value="COMPLEX I ASSEMBLY FACTOR TIMMDC1, MITOCHONDRIAL"/>
    <property type="match status" value="1"/>
</dbReference>
<proteinExistence type="inferred from homology"/>
<feature type="compositionally biased region" description="Polar residues" evidence="8">
    <location>
        <begin position="1"/>
        <end position="15"/>
    </location>
</feature>
<evidence type="ECO:0000256" key="7">
    <source>
        <dbReference type="ARBA" id="ARBA00041344"/>
    </source>
</evidence>
<evidence type="ECO:0000256" key="1">
    <source>
        <dbReference type="ARBA" id="ARBA00004141"/>
    </source>
</evidence>
<reference evidence="10 11" key="1">
    <citation type="submission" date="2024-06" db="EMBL/GenBank/DDBJ databases">
        <authorList>
            <person name="Kraege A."/>
            <person name="Thomma B."/>
        </authorList>
    </citation>
    <scope>NUCLEOTIDE SEQUENCE [LARGE SCALE GENOMIC DNA]</scope>
</reference>
<feature type="transmembrane region" description="Helical" evidence="9">
    <location>
        <begin position="125"/>
        <end position="146"/>
    </location>
</feature>
<feature type="transmembrane region" description="Helical" evidence="9">
    <location>
        <begin position="158"/>
        <end position="177"/>
    </location>
</feature>
<keyword evidence="11" id="KW-1185">Reference proteome</keyword>
<name>A0ABP1G747_9CHLO</name>
<organism evidence="10 11">
    <name type="scientific">Coccomyxa viridis</name>
    <dbReference type="NCBI Taxonomy" id="1274662"/>
    <lineage>
        <taxon>Eukaryota</taxon>
        <taxon>Viridiplantae</taxon>
        <taxon>Chlorophyta</taxon>
        <taxon>core chlorophytes</taxon>
        <taxon>Trebouxiophyceae</taxon>
        <taxon>Trebouxiophyceae incertae sedis</taxon>
        <taxon>Coccomyxaceae</taxon>
        <taxon>Coccomyxa</taxon>
    </lineage>
</organism>
<protein>
    <recommendedName>
        <fullName evidence="6">Complex I assembly factor TIMMDC1, mitochondrial</fullName>
    </recommendedName>
    <alternativeName>
        <fullName evidence="7">Translocase of inner mitochondrial membrane domain-containing protein 1</fullName>
    </alternativeName>
</protein>
<comment type="caution">
    <text evidence="10">The sequence shown here is derived from an EMBL/GenBank/DDBJ whole genome shotgun (WGS) entry which is preliminary data.</text>
</comment>
<dbReference type="InterPro" id="IPR055299">
    <property type="entry name" value="TIMMDC1"/>
</dbReference>
<evidence type="ECO:0000256" key="4">
    <source>
        <dbReference type="ARBA" id="ARBA00022989"/>
    </source>
</evidence>
<dbReference type="EMBL" id="CAXHTA020000017">
    <property type="protein sequence ID" value="CAL5228050.1"/>
    <property type="molecule type" value="Genomic_DNA"/>
</dbReference>
<evidence type="ECO:0000256" key="3">
    <source>
        <dbReference type="ARBA" id="ARBA00022692"/>
    </source>
</evidence>
<dbReference type="PANTHER" id="PTHR13002">
    <property type="entry name" value="C3ORF1 PROTEIN-RELATED"/>
    <property type="match status" value="1"/>
</dbReference>
<feature type="region of interest" description="Disordered" evidence="8">
    <location>
        <begin position="1"/>
        <end position="25"/>
    </location>
</feature>
<evidence type="ECO:0000256" key="2">
    <source>
        <dbReference type="ARBA" id="ARBA00008444"/>
    </source>
</evidence>
<evidence type="ECO:0000313" key="11">
    <source>
        <dbReference type="Proteomes" id="UP001497392"/>
    </source>
</evidence>
<keyword evidence="5 9" id="KW-0472">Membrane</keyword>